<dbReference type="SUPFAM" id="SSF46548">
    <property type="entry name" value="alpha-helical ferredoxin"/>
    <property type="match status" value="1"/>
</dbReference>
<dbReference type="AlphaFoldDB" id="A0A8J8CHS4"/>
<dbReference type="GO" id="GO:0016491">
    <property type="term" value="F:oxidoreductase activity"/>
    <property type="evidence" value="ECO:0007669"/>
    <property type="project" value="UniProtKB-ARBA"/>
</dbReference>
<evidence type="ECO:0000313" key="5">
    <source>
        <dbReference type="Proteomes" id="UP000768163"/>
    </source>
</evidence>
<dbReference type="GO" id="GO:0005886">
    <property type="term" value="C:plasma membrane"/>
    <property type="evidence" value="ECO:0007669"/>
    <property type="project" value="TreeGrafter"/>
</dbReference>
<name>A0A8J8CHS4_9ARCH</name>
<comment type="caution">
    <text evidence="3">The sequence shown here is derived from an EMBL/GenBank/DDBJ whole genome shotgun (WGS) entry which is preliminary data.</text>
</comment>
<dbReference type="Gene3D" id="1.10.1060.10">
    <property type="entry name" value="Alpha-helical ferredoxin"/>
    <property type="match status" value="1"/>
</dbReference>
<dbReference type="Pfam" id="PF13183">
    <property type="entry name" value="Fer4_8"/>
    <property type="match status" value="1"/>
</dbReference>
<evidence type="ECO:0000313" key="4">
    <source>
        <dbReference type="EMBL" id="NCS90955.1"/>
    </source>
</evidence>
<dbReference type="EMBL" id="JAACVF010000072">
    <property type="protein sequence ID" value="NCN64997.1"/>
    <property type="molecule type" value="Genomic_DNA"/>
</dbReference>
<accession>A0A8J8CHS4</accession>
<sequence>MGKLYDKLTEDVRFKEGLKACMDCGTCTAICAAAEFYDYDPRIIMDTVQTKDDAKIEELLKGDTIWYCGECMSCKPRCPRGNIPGLVIMALRTLSQELGYFVESEKGRQPLFIKRVIGGWILKHGYCLYLEGIGTDLYPEQGPVWDWRQENWSGVMERLGANYKGEGPGILRKIPDEAMDEIHKIFEVTGAMKKFENIESCSKKKAEELGWKLDDGIGSEYFGHIYTDNDSKHTKKRI</sequence>
<comment type="similarity">
    <text evidence="1">Belongs to the HdrC family.</text>
</comment>
<dbReference type="InterPro" id="IPR009051">
    <property type="entry name" value="Helical_ferredxn"/>
</dbReference>
<dbReference type="EMBL" id="JAACQH010000012">
    <property type="protein sequence ID" value="NCS90955.1"/>
    <property type="molecule type" value="Genomic_DNA"/>
</dbReference>
<dbReference type="InterPro" id="IPR017896">
    <property type="entry name" value="4Fe4S_Fe-S-bd"/>
</dbReference>
<protein>
    <recommendedName>
        <fullName evidence="2">4Fe-4S ferredoxin-type domain-containing protein</fullName>
    </recommendedName>
</protein>
<dbReference type="InterPro" id="IPR017900">
    <property type="entry name" value="4Fe4S_Fe_S_CS"/>
</dbReference>
<dbReference type="Proteomes" id="UP000738826">
    <property type="component" value="Unassembled WGS sequence"/>
</dbReference>
<feature type="domain" description="4Fe-4S ferredoxin-type" evidence="2">
    <location>
        <begin position="10"/>
        <end position="42"/>
    </location>
</feature>
<proteinExistence type="inferred from homology"/>
<reference evidence="3" key="1">
    <citation type="submission" date="2019-11" db="EMBL/GenBank/DDBJ databases">
        <title>Lipid analysis of CO2-rich subsurface aquifers suggests an autotrophy-based deep biosphere with lysolipids enriched in CPR bacteria.</title>
        <authorList>
            <person name="Probst A.J."/>
            <person name="Elling F.J."/>
            <person name="Castelle C.J."/>
            <person name="Zhu Q."/>
            <person name="Elvert M."/>
            <person name="Birarda G."/>
            <person name="Holman H.-Y."/>
            <person name="Lane K.R."/>
            <person name="Ladd B."/>
            <person name="Ryan M.C."/>
            <person name="Woyke T."/>
            <person name="Hinrichs K.-U."/>
            <person name="Banfield J.F."/>
        </authorList>
    </citation>
    <scope>NUCLEOTIDE SEQUENCE</scope>
    <source>
        <strain evidence="3">CG_2015-01_33_1645</strain>
        <strain evidence="4">CG_2015-04_33_537</strain>
    </source>
</reference>
<organism evidence="3 5">
    <name type="scientific">Candidatus Altarchaeum hamiconexum</name>
    <dbReference type="NCBI Taxonomy" id="1803513"/>
    <lineage>
        <taxon>Archaea</taxon>
        <taxon>Candidatus Altarchaeota</taxon>
        <taxon>Candidatus Altiarchaeia</taxon>
        <taxon>Candidatus Altarchaeales</taxon>
        <taxon>Candidatus Altarchaeaceae</taxon>
        <taxon>Candidatus Altarchaeum</taxon>
    </lineage>
</organism>
<dbReference type="PANTHER" id="PTHR43255">
    <property type="entry name" value="IRON-SULFUR-BINDING OXIDOREDUCTASE FADF-RELATED-RELATED"/>
    <property type="match status" value="1"/>
</dbReference>
<evidence type="ECO:0000256" key="1">
    <source>
        <dbReference type="ARBA" id="ARBA00007097"/>
    </source>
</evidence>
<dbReference type="PROSITE" id="PS51379">
    <property type="entry name" value="4FE4S_FER_2"/>
    <property type="match status" value="1"/>
</dbReference>
<gene>
    <name evidence="4" type="ORF">GW779_00820</name>
    <name evidence="3" type="ORF">GW910_02835</name>
</gene>
<dbReference type="GO" id="GO:0051536">
    <property type="term" value="F:iron-sulfur cluster binding"/>
    <property type="evidence" value="ECO:0007669"/>
    <property type="project" value="InterPro"/>
</dbReference>
<dbReference type="PANTHER" id="PTHR43255:SF2">
    <property type="entry name" value="HETERODISULFIDE REDUCTASE RELATED PROTEIN"/>
    <property type="match status" value="1"/>
</dbReference>
<dbReference type="PROSITE" id="PS00198">
    <property type="entry name" value="4FE4S_FER_1"/>
    <property type="match status" value="1"/>
</dbReference>
<dbReference type="Proteomes" id="UP000768163">
    <property type="component" value="Unassembled WGS sequence"/>
</dbReference>
<evidence type="ECO:0000259" key="2">
    <source>
        <dbReference type="PROSITE" id="PS51379"/>
    </source>
</evidence>
<dbReference type="InterPro" id="IPR051460">
    <property type="entry name" value="HdrC_iron-sulfur_subunit"/>
</dbReference>
<evidence type="ECO:0000313" key="3">
    <source>
        <dbReference type="EMBL" id="NCN64997.1"/>
    </source>
</evidence>